<evidence type="ECO:0000256" key="3">
    <source>
        <dbReference type="ARBA" id="ARBA00046343"/>
    </source>
</evidence>
<dbReference type="EMBL" id="ML976672">
    <property type="protein sequence ID" value="KAF1975021.1"/>
    <property type="molecule type" value="Genomic_DNA"/>
</dbReference>
<feature type="region of interest" description="Disordered" evidence="5">
    <location>
        <begin position="71"/>
        <end position="96"/>
    </location>
</feature>
<dbReference type="AlphaFoldDB" id="A0A6A5VD44"/>
<feature type="repeat" description="WD" evidence="4">
    <location>
        <begin position="229"/>
        <end position="270"/>
    </location>
</feature>
<dbReference type="PRINTS" id="PR00320">
    <property type="entry name" value="GPROTEINBRPT"/>
</dbReference>
<dbReference type="GO" id="GO:0006406">
    <property type="term" value="P:mRNA export from nucleus"/>
    <property type="evidence" value="ECO:0007669"/>
    <property type="project" value="InterPro"/>
</dbReference>
<evidence type="ECO:0000313" key="7">
    <source>
        <dbReference type="Proteomes" id="UP000800036"/>
    </source>
</evidence>
<keyword evidence="1 4" id="KW-0853">WD repeat</keyword>
<dbReference type="SUPFAM" id="SSF50978">
    <property type="entry name" value="WD40 repeat-like"/>
    <property type="match status" value="1"/>
</dbReference>
<evidence type="ECO:0000313" key="6">
    <source>
        <dbReference type="EMBL" id="KAF1975021.1"/>
    </source>
</evidence>
<organism evidence="6 7">
    <name type="scientific">Bimuria novae-zelandiae CBS 107.79</name>
    <dbReference type="NCBI Taxonomy" id="1447943"/>
    <lineage>
        <taxon>Eukaryota</taxon>
        <taxon>Fungi</taxon>
        <taxon>Dikarya</taxon>
        <taxon>Ascomycota</taxon>
        <taxon>Pezizomycotina</taxon>
        <taxon>Dothideomycetes</taxon>
        <taxon>Pleosporomycetidae</taxon>
        <taxon>Pleosporales</taxon>
        <taxon>Massarineae</taxon>
        <taxon>Didymosphaeriaceae</taxon>
        <taxon>Bimuria</taxon>
    </lineage>
</organism>
<dbReference type="Pfam" id="PF00400">
    <property type="entry name" value="WD40"/>
    <property type="match status" value="3"/>
</dbReference>
<dbReference type="Gene3D" id="2.130.10.10">
    <property type="entry name" value="YVTN repeat-like/Quinoprotein amine dehydrogenase"/>
    <property type="match status" value="2"/>
</dbReference>
<name>A0A6A5VD44_9PLEO</name>
<protein>
    <submittedName>
        <fullName evidence="6">WD40 repeat-like protein</fullName>
    </submittedName>
</protein>
<sequence length="350" mass="38106">MAPTQRGRSLAKDAFPPMFRKLKTSTYTDNMRPGVSSSHCIRTLSWNSTGGFIATGSADRTLRIWNPERPNVKNSTELRTPVPSVPKLRPGDPSPPQVGLERVAFHPINENELASCSTEGMVRFWDIRSKAIVGEVRVGAGTPRSKDDKDESPFTLAWCPDGTSVVAGRKDNRLVAIDRAAMRVAFEHREPLQTNQCVFDWAGSHLYTTNGDGYIKVLRYPEMSTALSLNAHTASCYAVAYSPSGEYVAAGGGDALVSLWDTQEWICVRTLDLTTSAVKSIDFSFDGSFICAGAEDREEKKLNVAHVESGEVVHSVDLGAPAVQVAWHPSRYVLAYSADAQGLKIIGGLS</sequence>
<feature type="repeat" description="WD" evidence="4">
    <location>
        <begin position="41"/>
        <end position="66"/>
    </location>
</feature>
<reference evidence="6" key="1">
    <citation type="journal article" date="2020" name="Stud. Mycol.">
        <title>101 Dothideomycetes genomes: a test case for predicting lifestyles and emergence of pathogens.</title>
        <authorList>
            <person name="Haridas S."/>
            <person name="Albert R."/>
            <person name="Binder M."/>
            <person name="Bloem J."/>
            <person name="Labutti K."/>
            <person name="Salamov A."/>
            <person name="Andreopoulos B."/>
            <person name="Baker S."/>
            <person name="Barry K."/>
            <person name="Bills G."/>
            <person name="Bluhm B."/>
            <person name="Cannon C."/>
            <person name="Castanera R."/>
            <person name="Culley D."/>
            <person name="Daum C."/>
            <person name="Ezra D."/>
            <person name="Gonzalez J."/>
            <person name="Henrissat B."/>
            <person name="Kuo A."/>
            <person name="Liang C."/>
            <person name="Lipzen A."/>
            <person name="Lutzoni F."/>
            <person name="Magnuson J."/>
            <person name="Mondo S."/>
            <person name="Nolan M."/>
            <person name="Ohm R."/>
            <person name="Pangilinan J."/>
            <person name="Park H.-J."/>
            <person name="Ramirez L."/>
            <person name="Alfaro M."/>
            <person name="Sun H."/>
            <person name="Tritt A."/>
            <person name="Yoshinaga Y."/>
            <person name="Zwiers L.-H."/>
            <person name="Turgeon B."/>
            <person name="Goodwin S."/>
            <person name="Spatafora J."/>
            <person name="Crous P."/>
            <person name="Grigoriev I."/>
        </authorList>
    </citation>
    <scope>NUCLEOTIDE SEQUENCE</scope>
    <source>
        <strain evidence="6">CBS 107.79</strain>
    </source>
</reference>
<evidence type="ECO:0000256" key="5">
    <source>
        <dbReference type="SAM" id="MobiDB-lite"/>
    </source>
</evidence>
<dbReference type="PROSITE" id="PS50294">
    <property type="entry name" value="WD_REPEATS_REGION"/>
    <property type="match status" value="2"/>
</dbReference>
<dbReference type="PANTHER" id="PTHR22839:SF0">
    <property type="entry name" value="THO COMPLEX SUBUNIT 3"/>
    <property type="match status" value="1"/>
</dbReference>
<evidence type="ECO:0000256" key="4">
    <source>
        <dbReference type="PROSITE-ProRule" id="PRU00221"/>
    </source>
</evidence>
<evidence type="ECO:0000256" key="2">
    <source>
        <dbReference type="ARBA" id="ARBA00022737"/>
    </source>
</evidence>
<dbReference type="InterPro" id="IPR040132">
    <property type="entry name" value="Tex1/THOC3"/>
</dbReference>
<dbReference type="InterPro" id="IPR015943">
    <property type="entry name" value="WD40/YVTN_repeat-like_dom_sf"/>
</dbReference>
<keyword evidence="2" id="KW-0677">Repeat</keyword>
<dbReference type="Proteomes" id="UP000800036">
    <property type="component" value="Unassembled WGS sequence"/>
</dbReference>
<dbReference type="PANTHER" id="PTHR22839">
    <property type="entry name" value="THO COMPLEX SUBUNIT 3 THO3"/>
    <property type="match status" value="1"/>
</dbReference>
<dbReference type="SMART" id="SM00320">
    <property type="entry name" value="WD40"/>
    <property type="match status" value="6"/>
</dbReference>
<accession>A0A6A5VD44</accession>
<evidence type="ECO:0000256" key="1">
    <source>
        <dbReference type="ARBA" id="ARBA00022574"/>
    </source>
</evidence>
<dbReference type="PROSITE" id="PS50082">
    <property type="entry name" value="WD_REPEATS_2"/>
    <property type="match status" value="2"/>
</dbReference>
<dbReference type="GO" id="GO:0000445">
    <property type="term" value="C:THO complex part of transcription export complex"/>
    <property type="evidence" value="ECO:0007669"/>
    <property type="project" value="TreeGrafter"/>
</dbReference>
<keyword evidence="7" id="KW-1185">Reference proteome</keyword>
<dbReference type="InterPro" id="IPR036322">
    <property type="entry name" value="WD40_repeat_dom_sf"/>
</dbReference>
<dbReference type="InterPro" id="IPR001680">
    <property type="entry name" value="WD40_rpt"/>
</dbReference>
<dbReference type="OrthoDB" id="340259at2759"/>
<proteinExistence type="inferred from homology"/>
<gene>
    <name evidence="6" type="ORF">BU23DRAFT_579410</name>
</gene>
<dbReference type="InterPro" id="IPR020472">
    <property type="entry name" value="WD40_PAC1"/>
</dbReference>
<comment type="similarity">
    <text evidence="3">Belongs to the THOC3 family.</text>
</comment>